<name>A0ABD3H5V6_9MARC</name>
<dbReference type="SUPFAM" id="SSF53335">
    <property type="entry name" value="S-adenosyl-L-methionine-dependent methyltransferases"/>
    <property type="match status" value="1"/>
</dbReference>
<dbReference type="Proteomes" id="UP001633002">
    <property type="component" value="Unassembled WGS sequence"/>
</dbReference>
<organism evidence="2 3">
    <name type="scientific">Riccia sorocarpa</name>
    <dbReference type="NCBI Taxonomy" id="122646"/>
    <lineage>
        <taxon>Eukaryota</taxon>
        <taxon>Viridiplantae</taxon>
        <taxon>Streptophyta</taxon>
        <taxon>Embryophyta</taxon>
        <taxon>Marchantiophyta</taxon>
        <taxon>Marchantiopsida</taxon>
        <taxon>Marchantiidae</taxon>
        <taxon>Marchantiales</taxon>
        <taxon>Ricciaceae</taxon>
        <taxon>Riccia</taxon>
    </lineage>
</organism>
<dbReference type="InterPro" id="IPR029063">
    <property type="entry name" value="SAM-dependent_MTases_sf"/>
</dbReference>
<dbReference type="Pfam" id="PF08241">
    <property type="entry name" value="Methyltransf_11"/>
    <property type="match status" value="1"/>
</dbReference>
<dbReference type="InterPro" id="IPR013216">
    <property type="entry name" value="Methyltransf_11"/>
</dbReference>
<evidence type="ECO:0000313" key="2">
    <source>
        <dbReference type="EMBL" id="KAL3686898.1"/>
    </source>
</evidence>
<gene>
    <name evidence="2" type="ORF">R1sor_013207</name>
</gene>
<accession>A0ABD3H5V6</accession>
<dbReference type="AlphaFoldDB" id="A0ABD3H5V6"/>
<proteinExistence type="predicted"/>
<sequence length="155" mass="17451">MRETFAAILPDIPILDGTASSIPPESASQDVVIVAQTFHWFAQIETLREIHRVLKPGVSAGALDGSVEVWKTKEAETLFSKLEEAHFEHEMLCSFDMVWGRVRSKSYIACQSDEVKKLLKEQVFAALQSAEDLELDASGLVRYPYKTDVYWCAKI</sequence>
<comment type="caution">
    <text evidence="2">The sequence shown here is derived from an EMBL/GenBank/DDBJ whole genome shotgun (WGS) entry which is preliminary data.</text>
</comment>
<dbReference type="Gene3D" id="3.40.50.150">
    <property type="entry name" value="Vaccinia Virus protein VP39"/>
    <property type="match status" value="1"/>
</dbReference>
<dbReference type="EMBL" id="JBJQOH010000004">
    <property type="protein sequence ID" value="KAL3686898.1"/>
    <property type="molecule type" value="Genomic_DNA"/>
</dbReference>
<protein>
    <recommendedName>
        <fullName evidence="1">Methyltransferase type 11 domain-containing protein</fullName>
    </recommendedName>
</protein>
<keyword evidence="3" id="KW-1185">Reference proteome</keyword>
<evidence type="ECO:0000259" key="1">
    <source>
        <dbReference type="Pfam" id="PF08241"/>
    </source>
</evidence>
<evidence type="ECO:0000313" key="3">
    <source>
        <dbReference type="Proteomes" id="UP001633002"/>
    </source>
</evidence>
<reference evidence="2 3" key="1">
    <citation type="submission" date="2024-09" db="EMBL/GenBank/DDBJ databases">
        <title>Chromosome-scale assembly of Riccia sorocarpa.</title>
        <authorList>
            <person name="Paukszto L."/>
        </authorList>
    </citation>
    <scope>NUCLEOTIDE SEQUENCE [LARGE SCALE GENOMIC DNA]</scope>
    <source>
        <strain evidence="2">LP-2024</strain>
        <tissue evidence="2">Aerial parts of the thallus</tissue>
    </source>
</reference>
<feature type="domain" description="Methyltransferase type 11" evidence="1">
    <location>
        <begin position="12"/>
        <end position="57"/>
    </location>
</feature>